<feature type="region of interest" description="Disordered" evidence="1">
    <location>
        <begin position="13"/>
        <end position="66"/>
    </location>
</feature>
<dbReference type="Proteomes" id="UP000011976">
    <property type="component" value="Unassembled WGS sequence"/>
</dbReference>
<feature type="compositionally biased region" description="Pro residues" evidence="1">
    <location>
        <begin position="18"/>
        <end position="32"/>
    </location>
</feature>
<proteinExistence type="predicted"/>
<protein>
    <submittedName>
        <fullName evidence="2">Uncharacterized protein</fullName>
    </submittedName>
</protein>
<evidence type="ECO:0000256" key="1">
    <source>
        <dbReference type="SAM" id="MobiDB-lite"/>
    </source>
</evidence>
<evidence type="ECO:0000313" key="2">
    <source>
        <dbReference type="EMBL" id="GAC75725.1"/>
    </source>
</evidence>
<dbReference type="AlphaFoldDB" id="M9M5C3"/>
<reference evidence="3" key="1">
    <citation type="journal article" date="2013" name="Genome Announc.">
        <title>Genome sequence of the basidiomycetous yeast Pseudozyma antarctica T-34, a producer of the glycolipid biosurfactants mannosylerythritol lipids.</title>
        <authorList>
            <person name="Morita T."/>
            <person name="Koike H."/>
            <person name="Koyama Y."/>
            <person name="Hagiwara H."/>
            <person name="Ito E."/>
            <person name="Fukuoka T."/>
            <person name="Imura T."/>
            <person name="Machida M."/>
            <person name="Kitamoto D."/>
        </authorList>
    </citation>
    <scope>NUCLEOTIDE SEQUENCE [LARGE SCALE GENOMIC DNA]</scope>
    <source>
        <strain evidence="3">T-34</strain>
    </source>
</reference>
<sequence>MNLLGELASSSSALLFGPPAPVAKDPPPPPKRTPMTASGKAALLKPNLGLSEQTQQDTKDEAPLPVIPETETTAASVLVSTGASALSFLGSTVVSLTSAAASALVTPHPAAETDKATSAAPGDKEGGTMLGTLSSAVFSSAASVRDMVLGTADAASTTDATNDSAPPRVKRASTLPVQLTATGEPFSDDPSVSAMQRIPDHPCGHVAHHKLTHCCSAPAIPTAACTCTCFTTKDPQCECDCHTTTANARRDSGHFHRVEQLVKGTKRVVRDIKNVL</sequence>
<dbReference type="EMBL" id="DF196784">
    <property type="protein sequence ID" value="GAC75725.1"/>
    <property type="molecule type" value="Genomic_DNA"/>
</dbReference>
<gene>
    <name evidence="2" type="ORF">PANT_18c00031</name>
</gene>
<organism evidence="2 3">
    <name type="scientific">Pseudozyma antarctica (strain T-34)</name>
    <name type="common">Yeast</name>
    <name type="synonym">Candida antarctica</name>
    <dbReference type="NCBI Taxonomy" id="1151754"/>
    <lineage>
        <taxon>Eukaryota</taxon>
        <taxon>Fungi</taxon>
        <taxon>Dikarya</taxon>
        <taxon>Basidiomycota</taxon>
        <taxon>Ustilaginomycotina</taxon>
        <taxon>Ustilaginomycetes</taxon>
        <taxon>Ustilaginales</taxon>
        <taxon>Ustilaginaceae</taxon>
        <taxon>Moesziomyces</taxon>
    </lineage>
</organism>
<dbReference type="OrthoDB" id="2553346at2759"/>
<evidence type="ECO:0000313" key="3">
    <source>
        <dbReference type="Proteomes" id="UP000011976"/>
    </source>
</evidence>
<accession>M9M5C3</accession>
<name>M9M5C3_PSEA3</name>
<feature type="region of interest" description="Disordered" evidence="1">
    <location>
        <begin position="105"/>
        <end position="127"/>
    </location>
</feature>